<evidence type="ECO:0000256" key="1">
    <source>
        <dbReference type="ARBA" id="ARBA00023242"/>
    </source>
</evidence>
<organism evidence="3 4">
    <name type="scientific">Glarea lozoyensis (strain ATCC 74030 / MF5533)</name>
    <dbReference type="NCBI Taxonomy" id="1104152"/>
    <lineage>
        <taxon>Eukaryota</taxon>
        <taxon>Fungi</taxon>
        <taxon>Dikarya</taxon>
        <taxon>Ascomycota</taxon>
        <taxon>Pezizomycotina</taxon>
        <taxon>Leotiomycetes</taxon>
        <taxon>Helotiales</taxon>
        <taxon>Helotiaceae</taxon>
        <taxon>Glarea</taxon>
    </lineage>
</organism>
<dbReference type="Pfam" id="PF04082">
    <property type="entry name" value="Fungal_trans"/>
    <property type="match status" value="1"/>
</dbReference>
<sequence length="271" mass="30529">MAYTTDRLSLPASLRGAVYGLACAFWTEEPSLKPYPPISQPEFFEHAHAALYREMDSPKLATLQACLLVLHEQPGISGTTESPRIWALACQATACAQSLGLHQDPTEWKLPLWEKRLRKRLWWIAYINDVWTSLCHGNTPHIQEGAFDTTELTMEDLASDEHITGLPGYYQACSKIVDHASLMLPDGLNIRSSMAGIRTNGYFHIGCFALKSIIVRQLMSPATPESKSNSDSNLSKHFDLALSVGEEFVQFAAKLFSMDMKTFWTRRIKRY</sequence>
<dbReference type="AlphaFoldDB" id="H0EK13"/>
<dbReference type="EMBL" id="AGUE01000060">
    <property type="protein sequence ID" value="EHL01204.1"/>
    <property type="molecule type" value="Genomic_DNA"/>
</dbReference>
<protein>
    <submittedName>
        <fullName evidence="3">Putative Uncharacterized transcriptional regulatory protein C25B8.11</fullName>
    </submittedName>
</protein>
<name>H0EK13_GLAL7</name>
<dbReference type="GO" id="GO:0003677">
    <property type="term" value="F:DNA binding"/>
    <property type="evidence" value="ECO:0007669"/>
    <property type="project" value="InterPro"/>
</dbReference>
<dbReference type="HOGENOM" id="CLU_1026923_0_0_1"/>
<comment type="caution">
    <text evidence="3">The sequence shown here is derived from an EMBL/GenBank/DDBJ whole genome shotgun (WGS) entry which is preliminary data.</text>
</comment>
<dbReference type="OrthoDB" id="2018619at2759"/>
<dbReference type="SMART" id="SM00906">
    <property type="entry name" value="Fungal_trans"/>
    <property type="match status" value="1"/>
</dbReference>
<evidence type="ECO:0000259" key="2">
    <source>
        <dbReference type="SMART" id="SM00906"/>
    </source>
</evidence>
<dbReference type="InterPro" id="IPR007219">
    <property type="entry name" value="XnlR_reg_dom"/>
</dbReference>
<dbReference type="PANTHER" id="PTHR31668">
    <property type="entry name" value="GLUCOSE TRANSPORT TRANSCRIPTION REGULATOR RGT1-RELATED-RELATED"/>
    <property type="match status" value="1"/>
</dbReference>
<keyword evidence="4" id="KW-1185">Reference proteome</keyword>
<dbReference type="InterPro" id="IPR050797">
    <property type="entry name" value="Carb_Metab_Trans_Reg"/>
</dbReference>
<dbReference type="InParanoid" id="H0EK13"/>
<reference evidence="3 4" key="1">
    <citation type="journal article" date="2012" name="Eukaryot. Cell">
        <title>Genome sequence of the fungus Glarea lozoyensis: the first genome sequence of a species from the Helotiaceae family.</title>
        <authorList>
            <person name="Youssar L."/>
            <person name="Gruening B.A."/>
            <person name="Erxleben A."/>
            <person name="Guenther S."/>
            <person name="Huettel W."/>
        </authorList>
    </citation>
    <scope>NUCLEOTIDE SEQUENCE [LARGE SCALE GENOMIC DNA]</scope>
    <source>
        <strain evidence="4">ATCC 74030 / MF5533</strain>
    </source>
</reference>
<accession>H0EK13</accession>
<proteinExistence type="predicted"/>
<dbReference type="Proteomes" id="UP000005446">
    <property type="component" value="Unassembled WGS sequence"/>
</dbReference>
<dbReference type="GO" id="GO:0008270">
    <property type="term" value="F:zinc ion binding"/>
    <property type="evidence" value="ECO:0007669"/>
    <property type="project" value="InterPro"/>
</dbReference>
<dbReference type="CDD" id="cd12148">
    <property type="entry name" value="fungal_TF_MHR"/>
    <property type="match status" value="1"/>
</dbReference>
<dbReference type="GO" id="GO:0005634">
    <property type="term" value="C:nucleus"/>
    <property type="evidence" value="ECO:0007669"/>
    <property type="project" value="TreeGrafter"/>
</dbReference>
<feature type="domain" description="Xylanolytic transcriptional activator regulatory" evidence="2">
    <location>
        <begin position="85"/>
        <end position="158"/>
    </location>
</feature>
<dbReference type="PANTHER" id="PTHR31668:SF23">
    <property type="entry name" value="ZN(II)2CYS6 TRANSCRIPTION FACTOR (EUROFUNG)"/>
    <property type="match status" value="1"/>
</dbReference>
<evidence type="ECO:0000313" key="3">
    <source>
        <dbReference type="EMBL" id="EHL01204.1"/>
    </source>
</evidence>
<dbReference type="GO" id="GO:0006351">
    <property type="term" value="P:DNA-templated transcription"/>
    <property type="evidence" value="ECO:0007669"/>
    <property type="project" value="InterPro"/>
</dbReference>
<dbReference type="GO" id="GO:0001080">
    <property type="term" value="P:nitrogen catabolite activation of transcription from RNA polymerase II promoter"/>
    <property type="evidence" value="ECO:0007669"/>
    <property type="project" value="TreeGrafter"/>
</dbReference>
<gene>
    <name evidence="3" type="ORF">M7I_2900</name>
</gene>
<keyword evidence="1" id="KW-0539">Nucleus</keyword>
<evidence type="ECO:0000313" key="4">
    <source>
        <dbReference type="Proteomes" id="UP000005446"/>
    </source>
</evidence>